<dbReference type="Proteomes" id="UP000062833">
    <property type="component" value="Chromosome"/>
</dbReference>
<evidence type="ECO:0000313" key="1">
    <source>
        <dbReference type="EMBL" id="ALE92051.1"/>
    </source>
</evidence>
<organism evidence="1 2">
    <name type="scientific">Arthrobacter alpinus</name>
    <dbReference type="NCBI Taxonomy" id="656366"/>
    <lineage>
        <taxon>Bacteria</taxon>
        <taxon>Bacillati</taxon>
        <taxon>Actinomycetota</taxon>
        <taxon>Actinomycetes</taxon>
        <taxon>Micrococcales</taxon>
        <taxon>Micrococcaceae</taxon>
        <taxon>Arthrobacter</taxon>
    </lineage>
</organism>
<proteinExistence type="predicted"/>
<protein>
    <submittedName>
        <fullName evidence="1">Uncharacterized protein</fullName>
    </submittedName>
</protein>
<dbReference type="RefSeq" id="WP_062006524.1">
    <property type="nucleotide sequence ID" value="NZ_CP012677.1"/>
</dbReference>
<sequence length="61" mass="6386">MDPAFEHGLLLDTGSATVAAQEVTCRELCYVRPGRDTLTFVAGSEAVRLLLIGGTPLANPA</sequence>
<gene>
    <name evidence="1" type="ORF">AOC05_06415</name>
</gene>
<reference evidence="2" key="1">
    <citation type="submission" date="2015-09" db="EMBL/GenBank/DDBJ databases">
        <title>Complete genome of Arthrobacter alpinus strain R3.8.</title>
        <authorList>
            <person name="See-Too W.S."/>
            <person name="Chan K.G."/>
        </authorList>
    </citation>
    <scope>NUCLEOTIDE SEQUENCE [LARGE SCALE GENOMIC DNA]</scope>
    <source>
        <strain evidence="2">R3.8</strain>
    </source>
</reference>
<dbReference type="EMBL" id="CP012677">
    <property type="protein sequence ID" value="ALE92051.1"/>
    <property type="molecule type" value="Genomic_DNA"/>
</dbReference>
<keyword evidence="2" id="KW-1185">Reference proteome</keyword>
<dbReference type="PATRIC" id="fig|656366.3.peg.1375"/>
<dbReference type="KEGG" id="aaq:AOC05_06415"/>
<evidence type="ECO:0000313" key="2">
    <source>
        <dbReference type="Proteomes" id="UP000062833"/>
    </source>
</evidence>
<name>A0A0M4RNW3_9MICC</name>
<dbReference type="AlphaFoldDB" id="A0A0M4RNW3"/>
<accession>A0A0M4RNW3</accession>